<accession>W9YIS4</accession>
<reference evidence="1 2" key="1">
    <citation type="submission" date="2013-03" db="EMBL/GenBank/DDBJ databases">
        <title>The Genome Sequence of Capronia epimyces CBS 606.96.</title>
        <authorList>
            <consortium name="The Broad Institute Genomics Platform"/>
            <person name="Cuomo C."/>
            <person name="de Hoog S."/>
            <person name="Gorbushina A."/>
            <person name="Walker B."/>
            <person name="Young S.K."/>
            <person name="Zeng Q."/>
            <person name="Gargeya S."/>
            <person name="Fitzgerald M."/>
            <person name="Haas B."/>
            <person name="Abouelleil A."/>
            <person name="Allen A.W."/>
            <person name="Alvarado L."/>
            <person name="Arachchi H.M."/>
            <person name="Berlin A.M."/>
            <person name="Chapman S.B."/>
            <person name="Gainer-Dewar J."/>
            <person name="Goldberg J."/>
            <person name="Griggs A."/>
            <person name="Gujja S."/>
            <person name="Hansen M."/>
            <person name="Howarth C."/>
            <person name="Imamovic A."/>
            <person name="Ireland A."/>
            <person name="Larimer J."/>
            <person name="McCowan C."/>
            <person name="Murphy C."/>
            <person name="Pearson M."/>
            <person name="Poon T.W."/>
            <person name="Priest M."/>
            <person name="Roberts A."/>
            <person name="Saif S."/>
            <person name="Shea T."/>
            <person name="Sisk P."/>
            <person name="Sykes S."/>
            <person name="Wortman J."/>
            <person name="Nusbaum C."/>
            <person name="Birren B."/>
        </authorList>
    </citation>
    <scope>NUCLEOTIDE SEQUENCE [LARGE SCALE GENOMIC DNA]</scope>
    <source>
        <strain evidence="1 2">CBS 606.96</strain>
    </source>
</reference>
<proteinExistence type="predicted"/>
<comment type="caution">
    <text evidence="1">The sequence shown here is derived from an EMBL/GenBank/DDBJ whole genome shotgun (WGS) entry which is preliminary data.</text>
</comment>
<dbReference type="STRING" id="1182542.W9YIS4"/>
<name>W9YIS4_9EURO</name>
<sequence length="289" mass="33046">MREEHAQKGLSPPDEEAVRHRVLGPGVPAHDLATVKDFRRFYAASSTALLNEEDQLTAESLNAAAERFLAGFPRVTGTRWTTTIEVRRTLTEETIMVNKHPAKHLFSDRDLGHSFNTLWTKDDLIFIPERYRIQTTLTYTGARLGTFFSPVQGTTGITVVIQRVTGRRWRLIYRLDQRWVKNNRDPENIVFSAAVKDHSRLFYNNAGFLLDLAIADGAHFRYETLEDVRSQEIPAGQDELVLQFMDTALQRPILRKYTKTSSVIDEPCPKVLSRESSRLRRLMLATCLA</sequence>
<dbReference type="eggNOG" id="ENOG502SH56">
    <property type="taxonomic scope" value="Eukaryota"/>
</dbReference>
<dbReference type="RefSeq" id="XP_007734322.1">
    <property type="nucleotide sequence ID" value="XM_007736132.1"/>
</dbReference>
<dbReference type="HOGENOM" id="CLU_963110_0_0_1"/>
<dbReference type="PANTHER" id="PTHR37535">
    <property type="entry name" value="FLUG DOMAIN PROTEIN"/>
    <property type="match status" value="1"/>
</dbReference>
<dbReference type="OrthoDB" id="5400577at2759"/>
<dbReference type="PANTHER" id="PTHR37535:SF3">
    <property type="entry name" value="FLUG DOMAIN-CONTAINING PROTEIN"/>
    <property type="match status" value="1"/>
</dbReference>
<keyword evidence="2" id="KW-1185">Reference proteome</keyword>
<dbReference type="GeneID" id="19170122"/>
<dbReference type="Proteomes" id="UP000019478">
    <property type="component" value="Unassembled WGS sequence"/>
</dbReference>
<organism evidence="1 2">
    <name type="scientific">Capronia epimyces CBS 606.96</name>
    <dbReference type="NCBI Taxonomy" id="1182542"/>
    <lineage>
        <taxon>Eukaryota</taxon>
        <taxon>Fungi</taxon>
        <taxon>Dikarya</taxon>
        <taxon>Ascomycota</taxon>
        <taxon>Pezizomycotina</taxon>
        <taxon>Eurotiomycetes</taxon>
        <taxon>Chaetothyriomycetidae</taxon>
        <taxon>Chaetothyriales</taxon>
        <taxon>Herpotrichiellaceae</taxon>
        <taxon>Capronia</taxon>
    </lineage>
</organism>
<evidence type="ECO:0000313" key="2">
    <source>
        <dbReference type="Proteomes" id="UP000019478"/>
    </source>
</evidence>
<evidence type="ECO:0000313" key="1">
    <source>
        <dbReference type="EMBL" id="EXJ82199.1"/>
    </source>
</evidence>
<gene>
    <name evidence="1" type="ORF">A1O3_06012</name>
</gene>
<dbReference type="AlphaFoldDB" id="W9YIS4"/>
<protein>
    <submittedName>
        <fullName evidence="1">Uncharacterized protein</fullName>
    </submittedName>
</protein>
<dbReference type="EMBL" id="AMGY01000005">
    <property type="protein sequence ID" value="EXJ82199.1"/>
    <property type="molecule type" value="Genomic_DNA"/>
</dbReference>